<keyword evidence="3" id="KW-0285">Flavoprotein</keyword>
<dbReference type="InterPro" id="IPR004113">
    <property type="entry name" value="FAD-bd_oxidored_4_C"/>
</dbReference>
<feature type="domain" description="FAD-binding PCMH-type" evidence="9">
    <location>
        <begin position="40"/>
        <end position="290"/>
    </location>
</feature>
<dbReference type="GO" id="GO:0004458">
    <property type="term" value="F:D-lactate dehydrogenase (cytochrome) activity"/>
    <property type="evidence" value="ECO:0007669"/>
    <property type="project" value="UniProtKB-EC"/>
</dbReference>
<accession>K6PQ56</accession>
<evidence type="ECO:0000313" key="11">
    <source>
        <dbReference type="Proteomes" id="UP000005710"/>
    </source>
</evidence>
<dbReference type="InterPro" id="IPR016164">
    <property type="entry name" value="FAD-linked_Oxase-like_C"/>
</dbReference>
<proteinExistence type="inferred from homology"/>
<evidence type="ECO:0000256" key="2">
    <source>
        <dbReference type="ARBA" id="ARBA00008000"/>
    </source>
</evidence>
<dbReference type="GO" id="GO:1903457">
    <property type="term" value="P:lactate catabolic process"/>
    <property type="evidence" value="ECO:0007669"/>
    <property type="project" value="TreeGrafter"/>
</dbReference>
<dbReference type="PANTHER" id="PTHR11748:SF111">
    <property type="entry name" value="D-LACTATE DEHYDROGENASE, MITOCHONDRIAL-RELATED"/>
    <property type="match status" value="1"/>
</dbReference>
<evidence type="ECO:0000259" key="9">
    <source>
        <dbReference type="PROSITE" id="PS51387"/>
    </source>
</evidence>
<dbReference type="Gene3D" id="3.30.70.2740">
    <property type="match status" value="1"/>
</dbReference>
<name>K6PQ56_9FIRM</name>
<evidence type="ECO:0000256" key="4">
    <source>
        <dbReference type="ARBA" id="ARBA00022827"/>
    </source>
</evidence>
<dbReference type="Proteomes" id="UP000005710">
    <property type="component" value="Unassembled WGS sequence"/>
</dbReference>
<evidence type="ECO:0000256" key="3">
    <source>
        <dbReference type="ARBA" id="ARBA00022630"/>
    </source>
</evidence>
<keyword evidence="11" id="KW-1185">Reference proteome</keyword>
<dbReference type="Gene3D" id="3.30.465.10">
    <property type="match status" value="2"/>
</dbReference>
<reference evidence="10" key="2">
    <citation type="submission" date="2012-10" db="EMBL/GenBank/DDBJ databases">
        <title>Improved high-quality draft of Thermaerobacter subterraneus C21, DSM 13965.</title>
        <authorList>
            <consortium name="DOE Joint Genome Institute"/>
            <person name="Eisen J."/>
            <person name="Huntemann M."/>
            <person name="Wei C.-L."/>
            <person name="Han J."/>
            <person name="Detter J.C."/>
            <person name="Han C."/>
            <person name="Tapia R."/>
            <person name="Chen A."/>
            <person name="Kyrpides N."/>
            <person name="Mavromatis K."/>
            <person name="Markowitz V."/>
            <person name="Szeto E."/>
            <person name="Ivanova N."/>
            <person name="Mikhailova N."/>
            <person name="Ovchinnikova G."/>
            <person name="Pagani I."/>
            <person name="Pati A."/>
            <person name="Goodwin L."/>
            <person name="Nordberg H.P."/>
            <person name="Cantor M.N."/>
            <person name="Hua S.X."/>
            <person name="Woyke T."/>
            <person name="Eisen J."/>
            <person name="Klenk H.-P."/>
        </authorList>
    </citation>
    <scope>NUCLEOTIDE SEQUENCE [LARGE SCALE GENOMIC DNA]</scope>
    <source>
        <strain evidence="10">DSM 13965</strain>
    </source>
</reference>
<dbReference type="EMBL" id="AENY02000002">
    <property type="protein sequence ID" value="EKP95052.1"/>
    <property type="molecule type" value="Genomic_DNA"/>
</dbReference>
<evidence type="ECO:0000256" key="1">
    <source>
        <dbReference type="ARBA" id="ARBA00001974"/>
    </source>
</evidence>
<comment type="similarity">
    <text evidence="2">Belongs to the FAD-binding oxidoreductase/transferase type 4 family.</text>
</comment>
<comment type="caution">
    <text evidence="10">The sequence shown here is derived from an EMBL/GenBank/DDBJ whole genome shotgun (WGS) entry which is preliminary data.</text>
</comment>
<dbReference type="Gene3D" id="1.10.45.10">
    <property type="entry name" value="Vanillyl-alcohol Oxidase, Chain A, domain 4"/>
    <property type="match status" value="1"/>
</dbReference>
<dbReference type="FunFam" id="3.30.70.2740:FF:000001">
    <property type="entry name" value="D-lactate dehydrogenase mitochondrial"/>
    <property type="match status" value="1"/>
</dbReference>
<evidence type="ECO:0000256" key="8">
    <source>
        <dbReference type="SAM" id="MobiDB-lite"/>
    </source>
</evidence>
<dbReference type="InterPro" id="IPR016171">
    <property type="entry name" value="Vanillyl_alc_oxidase_C-sub2"/>
</dbReference>
<feature type="compositionally biased region" description="Basic and acidic residues" evidence="8">
    <location>
        <begin position="26"/>
        <end position="37"/>
    </location>
</feature>
<dbReference type="SUPFAM" id="SSF55103">
    <property type="entry name" value="FAD-linked oxidases, C-terminal domain"/>
    <property type="match status" value="1"/>
</dbReference>
<protein>
    <recommendedName>
        <fullName evidence="7">D-lactate dehydrogenase (cytochrome)</fullName>
        <ecNumber evidence="7">1.1.2.4</ecNumber>
    </recommendedName>
</protein>
<feature type="compositionally biased region" description="Gly residues" evidence="8">
    <location>
        <begin position="219"/>
        <end position="240"/>
    </location>
</feature>
<dbReference type="PROSITE" id="PS51387">
    <property type="entry name" value="FAD_PCMH"/>
    <property type="match status" value="1"/>
</dbReference>
<dbReference type="RefSeq" id="WP_006903051.1">
    <property type="nucleotide sequence ID" value="NZ_JH976535.1"/>
</dbReference>
<organism evidence="10 11">
    <name type="scientific">Thermaerobacter subterraneus DSM 13965</name>
    <dbReference type="NCBI Taxonomy" id="867903"/>
    <lineage>
        <taxon>Bacteria</taxon>
        <taxon>Bacillati</taxon>
        <taxon>Bacillota</taxon>
        <taxon>Clostridia</taxon>
        <taxon>Eubacteriales</taxon>
        <taxon>Clostridiales Family XVII. Incertae Sedis</taxon>
        <taxon>Thermaerobacter</taxon>
    </lineage>
</organism>
<dbReference type="Pfam" id="PF01565">
    <property type="entry name" value="FAD_binding_4"/>
    <property type="match status" value="1"/>
</dbReference>
<dbReference type="Pfam" id="PF02913">
    <property type="entry name" value="FAD-oxidase_C"/>
    <property type="match status" value="1"/>
</dbReference>
<dbReference type="InterPro" id="IPR016166">
    <property type="entry name" value="FAD-bd_PCMH"/>
</dbReference>
<evidence type="ECO:0000256" key="7">
    <source>
        <dbReference type="ARBA" id="ARBA00038897"/>
    </source>
</evidence>
<dbReference type="GO" id="GO:0071949">
    <property type="term" value="F:FAD binding"/>
    <property type="evidence" value="ECO:0007669"/>
    <property type="project" value="InterPro"/>
</dbReference>
<dbReference type="eggNOG" id="COG0277">
    <property type="taxonomic scope" value="Bacteria"/>
</dbReference>
<dbReference type="PANTHER" id="PTHR11748">
    <property type="entry name" value="D-LACTATE DEHYDROGENASE"/>
    <property type="match status" value="1"/>
</dbReference>
<comment type="cofactor">
    <cofactor evidence="1">
        <name>FAD</name>
        <dbReference type="ChEBI" id="CHEBI:57692"/>
    </cofactor>
</comment>
<evidence type="ECO:0000256" key="6">
    <source>
        <dbReference type="ARBA" id="ARBA00023002"/>
    </source>
</evidence>
<dbReference type="EC" id="1.1.2.4" evidence="7"/>
<keyword evidence="6" id="KW-0560">Oxidoreductase</keyword>
<dbReference type="InterPro" id="IPR006094">
    <property type="entry name" value="Oxid_FAD_bind_N"/>
</dbReference>
<evidence type="ECO:0000313" key="10">
    <source>
        <dbReference type="EMBL" id="EKP95052.1"/>
    </source>
</evidence>
<gene>
    <name evidence="10" type="ORF">ThesuDRAFT_00778</name>
</gene>
<feature type="region of interest" description="Disordered" evidence="8">
    <location>
        <begin position="24"/>
        <end position="43"/>
    </location>
</feature>
<dbReference type="SUPFAM" id="SSF56176">
    <property type="entry name" value="FAD-binding/transporter-associated domain-like"/>
    <property type="match status" value="1"/>
</dbReference>
<sequence length="548" mass="56495">MASLHGDRLAAALRALVGAGRVRAGASEREQHGRDLTVHPPHNPDVVVYPENTEQVQAVLRWAAAEGVPVVPFGAGSSLEGHVIPVRGGISLDLGRMDAVIALDPEARVVQVEPGLRRSRLNAYLAREGLFFPVDPGADATLGGMAATNASGTNALRYGAMKHQVLGLEVVLAGGRVLRTGLLARLAQRPAAALGVDATWPGQARPAATGAGQERPGAAGAGEGGGDRLGASLGPGGRVTGGSPDVAAGARSFKPSWCVALPNWDLTPLFVGSEGTLGVITALALRVYPLPEAVVAARAVFPSLEAAAQAAVEVTRRCPAATRIELLDERTLAAVNTYRGTTYPEKPTLFLEWSGGPAAVEGDARRGRAACARWGATDFAVERDAAGRERLWDARHHAGLAVTAVAPGRKKLSTDVCVPLSQLPAALRHARATVDTLGFAAGIVAHAGDGNFHVLFAVDPADPEEVRRARRAGEAIVRDALARGGTCTGEHGIGLGKRHYLLEEHGPAGVAVMAALKALLDPYGIMNPGKVLPADPGVAPGGSHIPGV</sequence>
<dbReference type="GO" id="GO:0008720">
    <property type="term" value="F:D-lactate dehydrogenase (NAD+) activity"/>
    <property type="evidence" value="ECO:0007669"/>
    <property type="project" value="TreeGrafter"/>
</dbReference>
<dbReference type="FunFam" id="1.10.45.10:FF:000001">
    <property type="entry name" value="D-lactate dehydrogenase mitochondrial"/>
    <property type="match status" value="1"/>
</dbReference>
<feature type="region of interest" description="Disordered" evidence="8">
    <location>
        <begin position="203"/>
        <end position="241"/>
    </location>
</feature>
<dbReference type="InterPro" id="IPR036318">
    <property type="entry name" value="FAD-bd_PCMH-like_sf"/>
</dbReference>
<dbReference type="InterPro" id="IPR016169">
    <property type="entry name" value="FAD-bd_PCMH_sub2"/>
</dbReference>
<evidence type="ECO:0000256" key="5">
    <source>
        <dbReference type="ARBA" id="ARBA00022946"/>
    </source>
</evidence>
<keyword evidence="4" id="KW-0274">FAD</keyword>
<dbReference type="AlphaFoldDB" id="K6PQ56"/>
<reference evidence="10" key="1">
    <citation type="submission" date="2010-10" db="EMBL/GenBank/DDBJ databases">
        <authorList>
            <consortium name="US DOE Joint Genome Institute (JGI-PGF)"/>
            <person name="Lucas S."/>
            <person name="Copeland A."/>
            <person name="Lapidus A."/>
            <person name="Bruce D."/>
            <person name="Goodwin L."/>
            <person name="Pitluck S."/>
            <person name="Kyrpides N."/>
            <person name="Mavromatis K."/>
            <person name="Detter J.C."/>
            <person name="Han C."/>
            <person name="Land M."/>
            <person name="Hauser L."/>
            <person name="Markowitz V."/>
            <person name="Cheng J.-F."/>
            <person name="Hugenholtz P."/>
            <person name="Woyke T."/>
            <person name="Wu D."/>
            <person name="Pukall R."/>
            <person name="Wahrenburg C."/>
            <person name="Brambilla E."/>
            <person name="Klenk H.-P."/>
            <person name="Eisen J.A."/>
        </authorList>
    </citation>
    <scope>NUCLEOTIDE SEQUENCE [LARGE SCALE GENOMIC DNA]</scope>
    <source>
        <strain evidence="10">DSM 13965</strain>
    </source>
</reference>
<dbReference type="HOGENOM" id="CLU_017779_3_0_9"/>
<keyword evidence="5" id="KW-0809">Transit peptide</keyword>
<dbReference type="STRING" id="867903.ThesuDRAFT_00778"/>